<evidence type="ECO:0000259" key="2">
    <source>
        <dbReference type="PROSITE" id="PS00745"/>
    </source>
</evidence>
<dbReference type="InterPro" id="IPR045853">
    <property type="entry name" value="Pep_chain_release_fac_I_sf"/>
</dbReference>
<dbReference type="SUPFAM" id="SSF75620">
    <property type="entry name" value="Release factor"/>
    <property type="match status" value="1"/>
</dbReference>
<dbReference type="PROSITE" id="PS00745">
    <property type="entry name" value="RF_PROK_I"/>
    <property type="match status" value="1"/>
</dbReference>
<dbReference type="PANTHER" id="PTHR43116:SF3">
    <property type="entry name" value="CLASS I PEPTIDE CHAIN RELEASE FACTOR"/>
    <property type="match status" value="1"/>
</dbReference>
<dbReference type="Proteomes" id="UP000198984">
    <property type="component" value="Unassembled WGS sequence"/>
</dbReference>
<evidence type="ECO:0000313" key="3">
    <source>
        <dbReference type="EMBL" id="SEL70328.1"/>
    </source>
</evidence>
<dbReference type="RefSeq" id="WP_089910983.1">
    <property type="nucleotide sequence ID" value="NZ_FOBB01000002.1"/>
</dbReference>
<dbReference type="EMBL" id="FOBB01000002">
    <property type="protein sequence ID" value="SEL70328.1"/>
    <property type="molecule type" value="Genomic_DNA"/>
</dbReference>
<sequence>MDKIIIQISSGRGPAECCRVVAKVQELVLKEARRAGINITVIDNKPADIKGTLLSATLTAEGNNLESFARQWQGTIRWIATSPYRKMHKRRNWFAGISIFDVQQQMQWNDRDVRFETCRASGPGGQHVNKVETAVRGIHQPSGIQVLAMDGRSQIMNKKLCLQRLKAKVLAWQTEQLVAQQQHQWQEHNVLERGNAVRTIKEDLL</sequence>
<dbReference type="STRING" id="573321.SAMN04488505_102897"/>
<dbReference type="InterPro" id="IPR017509">
    <property type="entry name" value="PrfH"/>
</dbReference>
<feature type="domain" description="Prokaryotic-type class I peptide chain release factors" evidence="2">
    <location>
        <begin position="119"/>
        <end position="135"/>
    </location>
</feature>
<reference evidence="3 4" key="1">
    <citation type="submission" date="2016-10" db="EMBL/GenBank/DDBJ databases">
        <authorList>
            <person name="de Groot N.N."/>
        </authorList>
    </citation>
    <scope>NUCLEOTIDE SEQUENCE [LARGE SCALE GENOMIC DNA]</scope>
    <source>
        <strain evidence="3 4">DSM 21039</strain>
    </source>
</reference>
<dbReference type="Gene3D" id="3.30.160.20">
    <property type="match status" value="1"/>
</dbReference>
<protein>
    <submittedName>
        <fullName evidence="3">Peptide chain release factor</fullName>
    </submittedName>
</protein>
<evidence type="ECO:0000313" key="4">
    <source>
        <dbReference type="Proteomes" id="UP000198984"/>
    </source>
</evidence>
<comment type="similarity">
    <text evidence="1">Belongs to the prokaryotic/mitochondrial release factor family.</text>
</comment>
<dbReference type="Pfam" id="PF00472">
    <property type="entry name" value="RF-1"/>
    <property type="match status" value="1"/>
</dbReference>
<name>A0A1H7SD70_9BACT</name>
<gene>
    <name evidence="3" type="ORF">SAMN04488505_102897</name>
</gene>
<accession>A0A1H7SD70</accession>
<evidence type="ECO:0000256" key="1">
    <source>
        <dbReference type="ARBA" id="ARBA00010835"/>
    </source>
</evidence>
<dbReference type="OrthoDB" id="9815709at2"/>
<proteinExistence type="inferred from homology"/>
<dbReference type="AlphaFoldDB" id="A0A1H7SD70"/>
<dbReference type="PANTHER" id="PTHR43116">
    <property type="entry name" value="PEPTIDE CHAIN RELEASE FACTOR 2"/>
    <property type="match status" value="1"/>
</dbReference>
<dbReference type="InterPro" id="IPR000352">
    <property type="entry name" value="Pep_chain_release_fac_I"/>
</dbReference>
<dbReference type="Gene3D" id="3.30.70.1660">
    <property type="match status" value="1"/>
</dbReference>
<dbReference type="NCBIfam" id="TIGR03072">
    <property type="entry name" value="release_prfH"/>
    <property type="match status" value="1"/>
</dbReference>
<keyword evidence="4" id="KW-1185">Reference proteome</keyword>
<organism evidence="3 4">
    <name type="scientific">Chitinophaga rupis</name>
    <dbReference type="NCBI Taxonomy" id="573321"/>
    <lineage>
        <taxon>Bacteria</taxon>
        <taxon>Pseudomonadati</taxon>
        <taxon>Bacteroidota</taxon>
        <taxon>Chitinophagia</taxon>
        <taxon>Chitinophagales</taxon>
        <taxon>Chitinophagaceae</taxon>
        <taxon>Chitinophaga</taxon>
    </lineage>
</organism>
<dbReference type="GO" id="GO:0003747">
    <property type="term" value="F:translation release factor activity"/>
    <property type="evidence" value="ECO:0007669"/>
    <property type="project" value="InterPro"/>
</dbReference>